<accession>A0A183J4E2</accession>
<organism evidence="3">
    <name type="scientific">Soboliphyme baturini</name>
    <dbReference type="NCBI Taxonomy" id="241478"/>
    <lineage>
        <taxon>Eukaryota</taxon>
        <taxon>Metazoa</taxon>
        <taxon>Ecdysozoa</taxon>
        <taxon>Nematoda</taxon>
        <taxon>Enoplea</taxon>
        <taxon>Dorylaimia</taxon>
        <taxon>Dioctophymatida</taxon>
        <taxon>Dioctophymatoidea</taxon>
        <taxon>Soboliphymatidae</taxon>
        <taxon>Soboliphyme</taxon>
    </lineage>
</organism>
<name>A0A183J4E2_9BILA</name>
<proteinExistence type="predicted"/>
<gene>
    <name evidence="1" type="ORF">SBAD_LOCUS10740</name>
</gene>
<keyword evidence="2" id="KW-1185">Reference proteome</keyword>
<dbReference type="WBParaSite" id="SBAD_0001111601-mRNA-1">
    <property type="protein sequence ID" value="SBAD_0001111601-mRNA-1"/>
    <property type="gene ID" value="SBAD_0001111601"/>
</dbReference>
<dbReference type="AlphaFoldDB" id="A0A183J4E2"/>
<evidence type="ECO:0000313" key="1">
    <source>
        <dbReference type="EMBL" id="VDP34295.1"/>
    </source>
</evidence>
<evidence type="ECO:0000313" key="3">
    <source>
        <dbReference type="WBParaSite" id="SBAD_0001111601-mRNA-1"/>
    </source>
</evidence>
<dbReference type="EMBL" id="UZAM01014495">
    <property type="protein sequence ID" value="VDP34295.1"/>
    <property type="molecule type" value="Genomic_DNA"/>
</dbReference>
<protein>
    <submittedName>
        <fullName evidence="1 3">Uncharacterized protein</fullName>
    </submittedName>
</protein>
<dbReference type="Proteomes" id="UP000270296">
    <property type="component" value="Unassembled WGS sequence"/>
</dbReference>
<sequence length="103" mass="11360">MEAKRRWSAPSVEFVVIDVRSDPFVLVSPVHPSVRSAVKLRQQKQSTPAECGAERGVRRRLADGGDLLSLTAFVSESIFRVSRIPQLFPFLARGEGGRGGERP</sequence>
<reference evidence="3" key="1">
    <citation type="submission" date="2016-06" db="UniProtKB">
        <authorList>
            <consortium name="WormBaseParasite"/>
        </authorList>
    </citation>
    <scope>IDENTIFICATION</scope>
</reference>
<evidence type="ECO:0000313" key="2">
    <source>
        <dbReference type="Proteomes" id="UP000270296"/>
    </source>
</evidence>
<reference evidence="1 2" key="2">
    <citation type="submission" date="2018-11" db="EMBL/GenBank/DDBJ databases">
        <authorList>
            <consortium name="Pathogen Informatics"/>
        </authorList>
    </citation>
    <scope>NUCLEOTIDE SEQUENCE [LARGE SCALE GENOMIC DNA]</scope>
</reference>